<feature type="compositionally biased region" description="Polar residues" evidence="2">
    <location>
        <begin position="23"/>
        <end position="32"/>
    </location>
</feature>
<dbReference type="Proteomes" id="UP000594638">
    <property type="component" value="Unassembled WGS sequence"/>
</dbReference>
<comment type="caution">
    <text evidence="4">The sequence shown here is derived from an EMBL/GenBank/DDBJ whole genome shotgun (WGS) entry which is preliminary data.</text>
</comment>
<dbReference type="OrthoDB" id="669440at2759"/>
<feature type="region of interest" description="Disordered" evidence="2">
    <location>
        <begin position="276"/>
        <end position="317"/>
    </location>
</feature>
<dbReference type="InterPro" id="IPR007592">
    <property type="entry name" value="GEBP"/>
</dbReference>
<evidence type="ECO:0000313" key="5">
    <source>
        <dbReference type="Proteomes" id="UP000594638"/>
    </source>
</evidence>
<dbReference type="GO" id="GO:0006355">
    <property type="term" value="P:regulation of DNA-templated transcription"/>
    <property type="evidence" value="ECO:0007669"/>
    <property type="project" value="InterPro"/>
</dbReference>
<dbReference type="EMBL" id="CACTIH010007277">
    <property type="protein sequence ID" value="CAA3007567.1"/>
    <property type="molecule type" value="Genomic_DNA"/>
</dbReference>
<feature type="domain" description="Glabrous enhancer-binding protein-like DBD" evidence="3">
    <location>
        <begin position="161"/>
        <end position="258"/>
    </location>
</feature>
<dbReference type="PANTHER" id="PTHR31662:SF1">
    <property type="entry name" value="OS01G0249900 PROTEIN"/>
    <property type="match status" value="1"/>
</dbReference>
<dbReference type="PANTHER" id="PTHR31662">
    <property type="entry name" value="BNAANNG10740D PROTEIN-RELATED"/>
    <property type="match status" value="1"/>
</dbReference>
<organism evidence="4 5">
    <name type="scientific">Olea europaea subsp. europaea</name>
    <dbReference type="NCBI Taxonomy" id="158383"/>
    <lineage>
        <taxon>Eukaryota</taxon>
        <taxon>Viridiplantae</taxon>
        <taxon>Streptophyta</taxon>
        <taxon>Embryophyta</taxon>
        <taxon>Tracheophyta</taxon>
        <taxon>Spermatophyta</taxon>
        <taxon>Magnoliopsida</taxon>
        <taxon>eudicotyledons</taxon>
        <taxon>Gunneridae</taxon>
        <taxon>Pentapetalae</taxon>
        <taxon>asterids</taxon>
        <taxon>lamiids</taxon>
        <taxon>Lamiales</taxon>
        <taxon>Oleaceae</taxon>
        <taxon>Oleeae</taxon>
        <taxon>Olea</taxon>
    </lineage>
</organism>
<evidence type="ECO:0000259" key="3">
    <source>
        <dbReference type="Pfam" id="PF04504"/>
    </source>
</evidence>
<feature type="compositionally biased region" description="Low complexity" evidence="2">
    <location>
        <begin position="85"/>
        <end position="104"/>
    </location>
</feature>
<evidence type="ECO:0000256" key="2">
    <source>
        <dbReference type="SAM" id="MobiDB-lite"/>
    </source>
</evidence>
<feature type="compositionally biased region" description="Polar residues" evidence="2">
    <location>
        <begin position="283"/>
        <end position="308"/>
    </location>
</feature>
<proteinExistence type="inferred from homology"/>
<comment type="similarity">
    <text evidence="1">Belongs to the GeBP family.</text>
</comment>
<evidence type="ECO:0000313" key="4">
    <source>
        <dbReference type="EMBL" id="CAA3007567.1"/>
    </source>
</evidence>
<accession>A0A8S0TQG6</accession>
<feature type="compositionally biased region" description="Acidic residues" evidence="2">
    <location>
        <begin position="51"/>
        <end position="65"/>
    </location>
</feature>
<dbReference type="Gramene" id="OE9A037714T1">
    <property type="protein sequence ID" value="OE9A037714C1"/>
    <property type="gene ID" value="OE9A037714"/>
</dbReference>
<dbReference type="GO" id="GO:0005634">
    <property type="term" value="C:nucleus"/>
    <property type="evidence" value="ECO:0007669"/>
    <property type="project" value="TreeGrafter"/>
</dbReference>
<keyword evidence="5" id="KW-1185">Reference proteome</keyword>
<gene>
    <name evidence="4" type="ORF">OLEA9_A037714</name>
</gene>
<feature type="compositionally biased region" description="Acidic residues" evidence="2">
    <location>
        <begin position="72"/>
        <end position="84"/>
    </location>
</feature>
<feature type="region of interest" description="Disordered" evidence="2">
    <location>
        <begin position="23"/>
        <end position="104"/>
    </location>
</feature>
<name>A0A8S0TQG6_OLEEU</name>
<dbReference type="InterPro" id="IPR053932">
    <property type="entry name" value="GeBP-like_DBD"/>
</dbReference>
<dbReference type="AlphaFoldDB" id="A0A8S0TQG6"/>
<sequence>MLNCNPFSFPNLNLTTTFFGPNPNHNRINTHTPAPMASAEDPSNAGAALYNEDEDLLDEEDDDDSSDHGEDVYLEADVDVDEDSASSSPATASASVSVVDRPPASVSTAQVTVAVADVPDFRVNQQSQQQQQQQHIPADAITGVTRKPQAIAFPDESRKLFQRLWTDEDEIELLQGFLEYTTQRGPQSSSHHHDTTAFYDQIKDKLQLDFNKNQLVEKLRRLKKKYRNVISKSGSGKDHSFKSPHDQATFEISSKIWGDSVGVNGSVVRAAPTDEARFEDNDPSNSNFVGNQSPIPNNPNGFDGNSKTPRSRKRNRAGAVKVEEKQHAFTSNPQINQPSVGVGVGVGVVTPVATPLGVGMPASMSNVIEETVRSCLSPFFKELLGNSMNLNGNALYGNRGFGLALSPMPLGFSGVTGGERLVDEKWRKQQILELEVFSKRLELVQDQIKAQLEELRSMGS</sequence>
<reference evidence="4 5" key="1">
    <citation type="submission" date="2019-12" db="EMBL/GenBank/DDBJ databases">
        <authorList>
            <person name="Alioto T."/>
            <person name="Alioto T."/>
            <person name="Gomez Garrido J."/>
        </authorList>
    </citation>
    <scope>NUCLEOTIDE SEQUENCE [LARGE SCALE GENOMIC DNA]</scope>
</reference>
<dbReference type="Pfam" id="PF04504">
    <property type="entry name" value="GeBP-like_DBD"/>
    <property type="match status" value="1"/>
</dbReference>
<evidence type="ECO:0000256" key="1">
    <source>
        <dbReference type="ARBA" id="ARBA00010820"/>
    </source>
</evidence>
<protein>
    <submittedName>
        <fullName evidence="4">Probable transcription factor At3g04930</fullName>
    </submittedName>
</protein>